<dbReference type="GO" id="GO:0003735">
    <property type="term" value="F:structural constituent of ribosome"/>
    <property type="evidence" value="ECO:0007669"/>
    <property type="project" value="InterPro"/>
</dbReference>
<dbReference type="CDD" id="cd00336">
    <property type="entry name" value="Ribosomal_L22"/>
    <property type="match status" value="1"/>
</dbReference>
<comment type="similarity">
    <text evidence="1 7 8">Belongs to the universal ribosomal protein uL22 family.</text>
</comment>
<keyword evidence="2 7" id="KW-0699">rRNA-binding</keyword>
<accession>A0A5S9IPN1</accession>
<dbReference type="InterPro" id="IPR001063">
    <property type="entry name" value="Ribosomal_uL22"/>
</dbReference>
<evidence type="ECO:0000256" key="7">
    <source>
        <dbReference type="HAMAP-Rule" id="MF_01331"/>
    </source>
</evidence>
<dbReference type="GO" id="GO:0006412">
    <property type="term" value="P:translation"/>
    <property type="evidence" value="ECO:0007669"/>
    <property type="project" value="UniProtKB-UniRule"/>
</dbReference>
<dbReference type="AlphaFoldDB" id="A0A5S9IPN1"/>
<evidence type="ECO:0000256" key="10">
    <source>
        <dbReference type="RuleBase" id="RU004008"/>
    </source>
</evidence>
<evidence type="ECO:0000256" key="5">
    <source>
        <dbReference type="ARBA" id="ARBA00023274"/>
    </source>
</evidence>
<dbReference type="InterPro" id="IPR036394">
    <property type="entry name" value="Ribosomal_uL22_sf"/>
</dbReference>
<evidence type="ECO:0000256" key="6">
    <source>
        <dbReference type="ARBA" id="ARBA00035207"/>
    </source>
</evidence>
<keyword evidence="3 7" id="KW-0694">RNA-binding</keyword>
<dbReference type="GO" id="GO:0022625">
    <property type="term" value="C:cytosolic large ribosomal subunit"/>
    <property type="evidence" value="ECO:0007669"/>
    <property type="project" value="TreeGrafter"/>
</dbReference>
<evidence type="ECO:0000256" key="9">
    <source>
        <dbReference type="RuleBase" id="RU004006"/>
    </source>
</evidence>
<evidence type="ECO:0000256" key="4">
    <source>
        <dbReference type="ARBA" id="ARBA00022980"/>
    </source>
</evidence>
<sequence length="115" mass="12818">MKTYTATHKYARIAPRKSRYVMDMIRGKSVNEALRILQSSNRRAAPMIRKVLNSAIANANQDLGSVAALVIENARIDGGPTLKRFRPGPMGRAMRIRKRTSHITISLAEAQQEGE</sequence>
<proteinExistence type="inferred from homology"/>
<comment type="subunit">
    <text evidence="7 9">Part of the 50S ribosomal subunit.</text>
</comment>
<dbReference type="RefSeq" id="WP_151969678.1">
    <property type="nucleotide sequence ID" value="NZ_AP019860.1"/>
</dbReference>
<evidence type="ECO:0000256" key="1">
    <source>
        <dbReference type="ARBA" id="ARBA00009451"/>
    </source>
</evidence>
<dbReference type="Gene3D" id="3.90.470.10">
    <property type="entry name" value="Ribosomal protein L22/L17"/>
    <property type="match status" value="1"/>
</dbReference>
<dbReference type="PANTHER" id="PTHR13501">
    <property type="entry name" value="CHLOROPLAST 50S RIBOSOMAL PROTEIN L22-RELATED"/>
    <property type="match status" value="1"/>
</dbReference>
<keyword evidence="5 7" id="KW-0687">Ribonucleoprotein</keyword>
<name>A0A5S9IPN1_UABAM</name>
<dbReference type="Pfam" id="PF00237">
    <property type="entry name" value="Ribosomal_L22"/>
    <property type="match status" value="1"/>
</dbReference>
<dbReference type="OrthoDB" id="9805969at2"/>
<evidence type="ECO:0000256" key="2">
    <source>
        <dbReference type="ARBA" id="ARBA00022730"/>
    </source>
</evidence>
<evidence type="ECO:0000256" key="8">
    <source>
        <dbReference type="RuleBase" id="RU004005"/>
    </source>
</evidence>
<dbReference type="HAMAP" id="MF_01331_B">
    <property type="entry name" value="Ribosomal_uL22_B"/>
    <property type="match status" value="1"/>
</dbReference>
<protein>
    <recommendedName>
        <fullName evidence="6 7">Large ribosomal subunit protein uL22</fullName>
    </recommendedName>
</protein>
<evidence type="ECO:0000313" key="11">
    <source>
        <dbReference type="EMBL" id="BBM85584.1"/>
    </source>
</evidence>
<dbReference type="KEGG" id="uam:UABAM_03958"/>
<dbReference type="InterPro" id="IPR005727">
    <property type="entry name" value="Ribosomal_uL22_bac/chlpt-type"/>
</dbReference>
<comment type="function">
    <text evidence="7">The globular domain of the protein is located near the polypeptide exit tunnel on the outside of the subunit, while an extended beta-hairpin is found that lines the wall of the exit tunnel in the center of the 70S ribosome.</text>
</comment>
<dbReference type="Proteomes" id="UP000326354">
    <property type="component" value="Chromosome"/>
</dbReference>
<dbReference type="InterPro" id="IPR047867">
    <property type="entry name" value="Ribosomal_uL22_bac/org-type"/>
</dbReference>
<evidence type="ECO:0000256" key="3">
    <source>
        <dbReference type="ARBA" id="ARBA00022884"/>
    </source>
</evidence>
<keyword evidence="4 7" id="KW-0689">Ribosomal protein</keyword>
<dbReference type="PANTHER" id="PTHR13501:SF8">
    <property type="entry name" value="LARGE RIBOSOMAL SUBUNIT PROTEIN UL22M"/>
    <property type="match status" value="1"/>
</dbReference>
<dbReference type="SUPFAM" id="SSF54843">
    <property type="entry name" value="Ribosomal protein L22"/>
    <property type="match status" value="1"/>
</dbReference>
<gene>
    <name evidence="7" type="primary">rplV</name>
    <name evidence="11" type="ORF">UABAM_03958</name>
</gene>
<organism evidence="11 12">
    <name type="scientific">Uabimicrobium amorphum</name>
    <dbReference type="NCBI Taxonomy" id="2596890"/>
    <lineage>
        <taxon>Bacteria</taxon>
        <taxon>Pseudomonadati</taxon>
        <taxon>Planctomycetota</taxon>
        <taxon>Candidatus Uabimicrobiia</taxon>
        <taxon>Candidatus Uabimicrobiales</taxon>
        <taxon>Candidatus Uabimicrobiaceae</taxon>
        <taxon>Candidatus Uabimicrobium</taxon>
    </lineage>
</organism>
<dbReference type="GO" id="GO:0019843">
    <property type="term" value="F:rRNA binding"/>
    <property type="evidence" value="ECO:0007669"/>
    <property type="project" value="UniProtKB-UniRule"/>
</dbReference>
<evidence type="ECO:0000313" key="12">
    <source>
        <dbReference type="Proteomes" id="UP000326354"/>
    </source>
</evidence>
<keyword evidence="12" id="KW-1185">Reference proteome</keyword>
<dbReference type="NCBIfam" id="TIGR01044">
    <property type="entry name" value="rplV_bact"/>
    <property type="match status" value="1"/>
</dbReference>
<dbReference type="EMBL" id="AP019860">
    <property type="protein sequence ID" value="BBM85584.1"/>
    <property type="molecule type" value="Genomic_DNA"/>
</dbReference>
<reference evidence="11 12" key="1">
    <citation type="submission" date="2019-08" db="EMBL/GenBank/DDBJ databases">
        <title>Complete genome sequence of Candidatus Uab amorphum.</title>
        <authorList>
            <person name="Shiratori T."/>
            <person name="Suzuki S."/>
            <person name="Kakizawa Y."/>
            <person name="Ishida K."/>
        </authorList>
    </citation>
    <scope>NUCLEOTIDE SEQUENCE [LARGE SCALE GENOMIC DNA]</scope>
    <source>
        <strain evidence="11 12">SRT547</strain>
    </source>
</reference>
<comment type="function">
    <text evidence="7 10">This protein binds specifically to 23S rRNA; its binding is stimulated by other ribosomal proteins, e.g., L4, L17, and L20. It is important during the early stages of 50S assembly. It makes multiple contacts with different domains of the 23S rRNA in the assembled 50S subunit and ribosome.</text>
</comment>